<dbReference type="Pfam" id="PF24800">
    <property type="entry name" value="DUF7702"/>
    <property type="match status" value="1"/>
</dbReference>
<feature type="domain" description="DUF7702" evidence="3">
    <location>
        <begin position="1"/>
        <end position="135"/>
    </location>
</feature>
<dbReference type="PANTHER" id="PTHR42109:SF2">
    <property type="entry name" value="INTEGRAL MEMBRANE PROTEIN"/>
    <property type="match status" value="1"/>
</dbReference>
<dbReference type="PANTHER" id="PTHR42109">
    <property type="entry name" value="UNPLACED GENOMIC SCAFFOLD UM_SCAF_CONTIG_1.265, WHOLE GENOME SHOTGUN SEQUENCE"/>
    <property type="match status" value="1"/>
</dbReference>
<keyword evidence="1" id="KW-1133">Transmembrane helix</keyword>
<keyword evidence="1" id="KW-0812">Transmembrane</keyword>
<dbReference type="HOGENOM" id="CLU_1796225_0_0_1"/>
<reference evidence="4 5" key="1">
    <citation type="submission" date="2013-03" db="EMBL/GenBank/DDBJ databases">
        <title>The Genome Sequence of Capronia coronata CBS 617.96.</title>
        <authorList>
            <consortium name="The Broad Institute Genomics Platform"/>
            <person name="Cuomo C."/>
            <person name="de Hoog S."/>
            <person name="Gorbushina A."/>
            <person name="Walker B."/>
            <person name="Young S.K."/>
            <person name="Zeng Q."/>
            <person name="Gargeya S."/>
            <person name="Fitzgerald M."/>
            <person name="Haas B."/>
            <person name="Abouelleil A."/>
            <person name="Allen A.W."/>
            <person name="Alvarado L."/>
            <person name="Arachchi H.M."/>
            <person name="Berlin A.M."/>
            <person name="Chapman S.B."/>
            <person name="Gainer-Dewar J."/>
            <person name="Goldberg J."/>
            <person name="Griggs A."/>
            <person name="Gujja S."/>
            <person name="Hansen M."/>
            <person name="Howarth C."/>
            <person name="Imamovic A."/>
            <person name="Ireland A."/>
            <person name="Larimer J."/>
            <person name="McCowan C."/>
            <person name="Murphy C."/>
            <person name="Pearson M."/>
            <person name="Poon T.W."/>
            <person name="Priest M."/>
            <person name="Roberts A."/>
            <person name="Saif S."/>
            <person name="Shea T."/>
            <person name="Sisk P."/>
            <person name="Sykes S."/>
            <person name="Wortman J."/>
            <person name="Nusbaum C."/>
            <person name="Birren B."/>
        </authorList>
    </citation>
    <scope>NUCLEOTIDE SEQUENCE [LARGE SCALE GENOMIC DNA]</scope>
    <source>
        <strain evidence="4 5">CBS 617.96</strain>
    </source>
</reference>
<proteinExistence type="predicted"/>
<dbReference type="RefSeq" id="XP_007727021.1">
    <property type="nucleotide sequence ID" value="XM_007728831.1"/>
</dbReference>
<feature type="transmembrane region" description="Helical" evidence="1">
    <location>
        <begin position="68"/>
        <end position="89"/>
    </location>
</feature>
<dbReference type="AlphaFoldDB" id="W9XX34"/>
<feature type="transmembrane region" description="Helical" evidence="1">
    <location>
        <begin position="32"/>
        <end position="56"/>
    </location>
</feature>
<evidence type="ECO:0000256" key="1">
    <source>
        <dbReference type="SAM" id="Phobius"/>
    </source>
</evidence>
<evidence type="ECO:0000259" key="3">
    <source>
        <dbReference type="Pfam" id="PF24800"/>
    </source>
</evidence>
<feature type="chain" id="PRO_5004932326" description="DUF7702 domain-containing protein" evidence="2">
    <location>
        <begin position="20"/>
        <end position="144"/>
    </location>
</feature>
<evidence type="ECO:0000313" key="5">
    <source>
        <dbReference type="Proteomes" id="UP000019484"/>
    </source>
</evidence>
<keyword evidence="5" id="KW-1185">Reference proteome</keyword>
<dbReference type="OrthoDB" id="2560628at2759"/>
<evidence type="ECO:0000313" key="4">
    <source>
        <dbReference type="EMBL" id="EXJ81900.1"/>
    </source>
</evidence>
<gene>
    <name evidence="4" type="ORF">A1O1_07967</name>
</gene>
<sequence length="144" mass="15632">MQLMVLAGLVLAILGGTKVFDGDPNTVSNGLTYSRAAVIIFLAVLAAEAGINLYLLSNRRQILLGEIWLAWAGLAVTPFFLVRIIYSIICAFESGHSSVFNYVGTGNSAVIVQGIMFVLMEFIVVSIWIVAGMYTPKVPKELLY</sequence>
<dbReference type="GeneID" id="19162820"/>
<dbReference type="STRING" id="1182541.W9XX34"/>
<dbReference type="InterPro" id="IPR056119">
    <property type="entry name" value="DUF7702"/>
</dbReference>
<name>W9XX34_9EURO</name>
<accession>W9XX34</accession>
<feature type="transmembrane region" description="Helical" evidence="1">
    <location>
        <begin position="109"/>
        <end position="134"/>
    </location>
</feature>
<dbReference type="EMBL" id="AMWN01000007">
    <property type="protein sequence ID" value="EXJ81900.1"/>
    <property type="molecule type" value="Genomic_DNA"/>
</dbReference>
<comment type="caution">
    <text evidence="4">The sequence shown here is derived from an EMBL/GenBank/DDBJ whole genome shotgun (WGS) entry which is preliminary data.</text>
</comment>
<keyword evidence="1" id="KW-0472">Membrane</keyword>
<keyword evidence="2" id="KW-0732">Signal</keyword>
<organism evidence="4 5">
    <name type="scientific">Capronia coronata CBS 617.96</name>
    <dbReference type="NCBI Taxonomy" id="1182541"/>
    <lineage>
        <taxon>Eukaryota</taxon>
        <taxon>Fungi</taxon>
        <taxon>Dikarya</taxon>
        <taxon>Ascomycota</taxon>
        <taxon>Pezizomycotina</taxon>
        <taxon>Eurotiomycetes</taxon>
        <taxon>Chaetothyriomycetidae</taxon>
        <taxon>Chaetothyriales</taxon>
        <taxon>Herpotrichiellaceae</taxon>
        <taxon>Capronia</taxon>
    </lineage>
</organism>
<protein>
    <recommendedName>
        <fullName evidence="3">DUF7702 domain-containing protein</fullName>
    </recommendedName>
</protein>
<evidence type="ECO:0000256" key="2">
    <source>
        <dbReference type="SAM" id="SignalP"/>
    </source>
</evidence>
<dbReference type="Proteomes" id="UP000019484">
    <property type="component" value="Unassembled WGS sequence"/>
</dbReference>
<feature type="signal peptide" evidence="2">
    <location>
        <begin position="1"/>
        <end position="19"/>
    </location>
</feature>